<evidence type="ECO:0000313" key="3">
    <source>
        <dbReference type="EMBL" id="CAD5121795.1"/>
    </source>
</evidence>
<dbReference type="InterPro" id="IPR020904">
    <property type="entry name" value="Sc_DH/Rdtase_CS"/>
</dbReference>
<dbReference type="InterPro" id="IPR002347">
    <property type="entry name" value="SDR_fam"/>
</dbReference>
<dbReference type="PANTHER" id="PTHR43313">
    <property type="entry name" value="SHORT-CHAIN DEHYDROGENASE/REDUCTASE FAMILY 9C"/>
    <property type="match status" value="1"/>
</dbReference>
<dbReference type="PRINTS" id="PR00080">
    <property type="entry name" value="SDRFAMILY"/>
</dbReference>
<dbReference type="PANTHER" id="PTHR43313:SF1">
    <property type="entry name" value="3BETA-HYDROXYSTEROID DEHYDROGENASE DHS-16"/>
    <property type="match status" value="1"/>
</dbReference>
<protein>
    <submittedName>
        <fullName evidence="3">DgyrCDS10270</fullName>
    </submittedName>
</protein>
<proteinExistence type="inferred from homology"/>
<dbReference type="InterPro" id="IPR036291">
    <property type="entry name" value="NAD(P)-bd_dom_sf"/>
</dbReference>
<name>A0A7I8W1Q0_9ANNE</name>
<dbReference type="GO" id="GO:0016491">
    <property type="term" value="F:oxidoreductase activity"/>
    <property type="evidence" value="ECO:0007669"/>
    <property type="project" value="UniProtKB-KW"/>
</dbReference>
<evidence type="ECO:0000256" key="2">
    <source>
        <dbReference type="RuleBase" id="RU000363"/>
    </source>
</evidence>
<evidence type="ECO:0000256" key="1">
    <source>
        <dbReference type="ARBA" id="ARBA00023002"/>
    </source>
</evidence>
<organism evidence="3 4">
    <name type="scientific">Dimorphilus gyrociliatus</name>
    <dbReference type="NCBI Taxonomy" id="2664684"/>
    <lineage>
        <taxon>Eukaryota</taxon>
        <taxon>Metazoa</taxon>
        <taxon>Spiralia</taxon>
        <taxon>Lophotrochozoa</taxon>
        <taxon>Annelida</taxon>
        <taxon>Polychaeta</taxon>
        <taxon>Polychaeta incertae sedis</taxon>
        <taxon>Dinophilidae</taxon>
        <taxon>Dimorphilus</taxon>
    </lineage>
</organism>
<comment type="caution">
    <text evidence="3">The sequence shown here is derived from an EMBL/GenBank/DDBJ whole genome shotgun (WGS) entry which is preliminary data.</text>
</comment>
<dbReference type="PRINTS" id="PR00081">
    <property type="entry name" value="GDHRDH"/>
</dbReference>
<dbReference type="AlphaFoldDB" id="A0A7I8W1Q0"/>
<dbReference type="Pfam" id="PF00106">
    <property type="entry name" value="adh_short"/>
    <property type="match status" value="1"/>
</dbReference>
<evidence type="ECO:0000313" key="4">
    <source>
        <dbReference type="Proteomes" id="UP000549394"/>
    </source>
</evidence>
<reference evidence="3 4" key="1">
    <citation type="submission" date="2020-08" db="EMBL/GenBank/DDBJ databases">
        <authorList>
            <person name="Hejnol A."/>
        </authorList>
    </citation>
    <scope>NUCLEOTIDE SEQUENCE [LARGE SCALE GENOMIC DNA]</scope>
</reference>
<comment type="similarity">
    <text evidence="2">Belongs to the short-chain dehydrogenases/reductases (SDR) family.</text>
</comment>
<gene>
    <name evidence="3" type="ORF">DGYR_LOCUS9702</name>
</gene>
<sequence length="319" mass="35918">MFFTIVIGSILFVITLRNIEWFIRSFYIGDFKDKYVLITGCDTGFGNLLAKRLDGKGMRVIAACLTEKGANDLADSCSQKLTTYVMNVANEDEIDSLKEMVAKKVGNKGLHALVNNAGIGRMGSGSLETYKMKCLLEMLKINTIAPAGLCFKFLDLLNMGNGRIINMASMAGRIQVANLLYGITKNGIEGLSSILGFLLKKYGWNVSVHTIEPGRYLTPLHNENVIRQEITESYERASNWTKNKYSTKENYVAEFLKPYDDFWVSASNKIYEVVDAYEHAILSIWPKNRYAVGFTARYLMIPLCYIPTTISDYIYLALE</sequence>
<accession>A0A7I8W1Q0</accession>
<dbReference type="OrthoDB" id="5296at2759"/>
<dbReference type="PROSITE" id="PS00061">
    <property type="entry name" value="ADH_SHORT"/>
    <property type="match status" value="1"/>
</dbReference>
<dbReference type="Proteomes" id="UP000549394">
    <property type="component" value="Unassembled WGS sequence"/>
</dbReference>
<dbReference type="GO" id="GO:0008202">
    <property type="term" value="P:steroid metabolic process"/>
    <property type="evidence" value="ECO:0007669"/>
    <property type="project" value="TreeGrafter"/>
</dbReference>
<dbReference type="Gene3D" id="3.40.50.720">
    <property type="entry name" value="NAD(P)-binding Rossmann-like Domain"/>
    <property type="match status" value="1"/>
</dbReference>
<dbReference type="EMBL" id="CAJFCJ010000015">
    <property type="protein sequence ID" value="CAD5121795.1"/>
    <property type="molecule type" value="Genomic_DNA"/>
</dbReference>
<keyword evidence="1" id="KW-0560">Oxidoreductase</keyword>
<keyword evidence="4" id="KW-1185">Reference proteome</keyword>
<dbReference type="SUPFAM" id="SSF51735">
    <property type="entry name" value="NAD(P)-binding Rossmann-fold domains"/>
    <property type="match status" value="1"/>
</dbReference>